<gene>
    <name evidence="3" type="ORF">GRI65_05900</name>
</gene>
<evidence type="ECO:0000313" key="3">
    <source>
        <dbReference type="EMBL" id="MXP43985.1"/>
    </source>
</evidence>
<feature type="domain" description="Peptidase M61 catalytic" evidence="2">
    <location>
        <begin position="236"/>
        <end position="308"/>
    </location>
</feature>
<evidence type="ECO:0000259" key="2">
    <source>
        <dbReference type="Pfam" id="PF05299"/>
    </source>
</evidence>
<dbReference type="AlphaFoldDB" id="A0A845B0F0"/>
<dbReference type="Pfam" id="PF05299">
    <property type="entry name" value="Peptidase_M61"/>
    <property type="match status" value="1"/>
</dbReference>
<sequence length="523" mass="57752">MKFAGDADGNTVLTLPKEFAGQQDLWRHISALEIIGGKIEPRDSATRILLHWPNELLTVRYRVNSAYDETPSSYAKGGAIIRPDWFAAFGEALFAAVEGRDYVPARYRWQGWPESWRVVSDIDHGQTGQAMTGADIVESTLLAGPALQYFERQIPNGTLRMGVNGTFQFEIADYVNAQTRVIAAQRKFWGDANGPYTVTLYALQDVANGSSAGGTGRSDGFALEATSDIDLSILTRILAHEHTHTWISRRVGELPKQDEALNYWFSEGVTDFYTGRTLLSAGVWTPAEFADDLNEALARYAGSPARDRPNNAIAREFWSDDDVQQLPYDRGRLFALLVDYQLRVRSGGSANYDDLLAIMRERWRLAAVDQKPELRSAFVDAASELGLNVRQDLARYIDAGERILLPDALFGSCAILRTVDLARFDPGFDRRKSSETGVIQGVVPDGPAAQAGLENGMKRIAYISSKEGDSRVPMVYRVAQQDEELTISWLPAGRETYTAQELDPSSVSGTAQCRQMLSGGDSG</sequence>
<dbReference type="EMBL" id="WTYL01000002">
    <property type="protein sequence ID" value="MXP43985.1"/>
    <property type="molecule type" value="Genomic_DNA"/>
</dbReference>
<dbReference type="Proteomes" id="UP000431922">
    <property type="component" value="Unassembled WGS sequence"/>
</dbReference>
<reference evidence="3 4" key="1">
    <citation type="submission" date="2019-12" db="EMBL/GenBank/DDBJ databases">
        <title>Genomic-based taxomic classification of the family Erythrobacteraceae.</title>
        <authorList>
            <person name="Xu L."/>
        </authorList>
    </citation>
    <scope>NUCLEOTIDE SEQUENCE [LARGE SCALE GENOMIC DNA]</scope>
    <source>
        <strain evidence="3 4">KCTC 42453</strain>
    </source>
</reference>
<evidence type="ECO:0000256" key="1">
    <source>
        <dbReference type="SAM" id="MobiDB-lite"/>
    </source>
</evidence>
<keyword evidence="4" id="KW-1185">Reference proteome</keyword>
<dbReference type="InterPro" id="IPR007963">
    <property type="entry name" value="Peptidase_M61_catalytic"/>
</dbReference>
<feature type="compositionally biased region" description="Polar residues" evidence="1">
    <location>
        <begin position="500"/>
        <end position="515"/>
    </location>
</feature>
<proteinExistence type="predicted"/>
<dbReference type="OrthoDB" id="7521939at2"/>
<comment type="caution">
    <text evidence="3">The sequence shown here is derived from an EMBL/GenBank/DDBJ whole genome shotgun (WGS) entry which is preliminary data.</text>
</comment>
<feature type="region of interest" description="Disordered" evidence="1">
    <location>
        <begin position="500"/>
        <end position="523"/>
    </location>
</feature>
<evidence type="ECO:0000313" key="4">
    <source>
        <dbReference type="Proteomes" id="UP000431922"/>
    </source>
</evidence>
<name>A0A845B0F0_9SPHN</name>
<organism evidence="3 4">
    <name type="scientific">Allopontixanthobacter sediminis</name>
    <dbReference type="NCBI Taxonomy" id="1689985"/>
    <lineage>
        <taxon>Bacteria</taxon>
        <taxon>Pseudomonadati</taxon>
        <taxon>Pseudomonadota</taxon>
        <taxon>Alphaproteobacteria</taxon>
        <taxon>Sphingomonadales</taxon>
        <taxon>Erythrobacteraceae</taxon>
        <taxon>Allopontixanthobacter</taxon>
    </lineage>
</organism>
<dbReference type="InterPro" id="IPR027268">
    <property type="entry name" value="Peptidase_M4/M1_CTD_sf"/>
</dbReference>
<protein>
    <recommendedName>
        <fullName evidence="2">Peptidase M61 catalytic domain-containing protein</fullName>
    </recommendedName>
</protein>
<dbReference type="RefSeq" id="WP_160755643.1">
    <property type="nucleotide sequence ID" value="NZ_WTYL01000002.1"/>
</dbReference>
<accession>A0A845B0F0</accession>
<dbReference type="Gene3D" id="1.10.390.10">
    <property type="entry name" value="Neutral Protease Domain 2"/>
    <property type="match status" value="1"/>
</dbReference>
<dbReference type="SUPFAM" id="SSF55486">
    <property type="entry name" value="Metalloproteases ('zincins'), catalytic domain"/>
    <property type="match status" value="1"/>
</dbReference>